<evidence type="ECO:0000313" key="2">
    <source>
        <dbReference type="EMBL" id="GHE15468.1"/>
    </source>
</evidence>
<proteinExistence type="predicted"/>
<dbReference type="GO" id="GO:0031179">
    <property type="term" value="P:peptide modification"/>
    <property type="evidence" value="ECO:0007669"/>
    <property type="project" value="InterPro"/>
</dbReference>
<dbReference type="Pfam" id="PF05147">
    <property type="entry name" value="LANC_like"/>
    <property type="match status" value="1"/>
</dbReference>
<dbReference type="AlphaFoldDB" id="A0A919D7W8"/>
<feature type="binding site" evidence="1">
    <location>
        <position position="188"/>
    </location>
    <ligand>
        <name>Zn(2+)</name>
        <dbReference type="ChEBI" id="CHEBI:29105"/>
    </ligand>
</feature>
<dbReference type="PRINTS" id="PR01950">
    <property type="entry name" value="LANCSUPER"/>
</dbReference>
<name>A0A919D7W8_9ACTN</name>
<dbReference type="SMART" id="SM01260">
    <property type="entry name" value="LANC_like"/>
    <property type="match status" value="1"/>
</dbReference>
<dbReference type="CDD" id="cd04793">
    <property type="entry name" value="LanC"/>
    <property type="match status" value="1"/>
</dbReference>
<dbReference type="GO" id="GO:0046872">
    <property type="term" value="F:metal ion binding"/>
    <property type="evidence" value="ECO:0007669"/>
    <property type="project" value="UniProtKB-KW"/>
</dbReference>
<dbReference type="InterPro" id="IPR007822">
    <property type="entry name" value="LANC-like"/>
</dbReference>
<reference evidence="2" key="1">
    <citation type="journal article" date="2014" name="Int. J. Syst. Evol. Microbiol.">
        <title>Complete genome sequence of Corynebacterium casei LMG S-19264T (=DSM 44701T), isolated from a smear-ripened cheese.</title>
        <authorList>
            <consortium name="US DOE Joint Genome Institute (JGI-PGF)"/>
            <person name="Walter F."/>
            <person name="Albersmeier A."/>
            <person name="Kalinowski J."/>
            <person name="Ruckert C."/>
        </authorList>
    </citation>
    <scope>NUCLEOTIDE SEQUENCE</scope>
    <source>
        <strain evidence="2">JCM 4714</strain>
    </source>
</reference>
<comment type="caution">
    <text evidence="2">The sequence shown here is derived from an EMBL/GenBank/DDBJ whole genome shotgun (WGS) entry which is preliminary data.</text>
</comment>
<evidence type="ECO:0000313" key="3">
    <source>
        <dbReference type="Proteomes" id="UP000655443"/>
    </source>
</evidence>
<feature type="binding site" evidence="1">
    <location>
        <position position="189"/>
    </location>
    <ligand>
        <name>Zn(2+)</name>
        <dbReference type="ChEBI" id="CHEBI:29105"/>
    </ligand>
</feature>
<dbReference type="Gene3D" id="1.50.10.20">
    <property type="match status" value="1"/>
</dbReference>
<dbReference type="RefSeq" id="WP_189959398.1">
    <property type="nucleotide sequence ID" value="NZ_BMVG01000063.1"/>
</dbReference>
<protein>
    <recommendedName>
        <fullName evidence="4">Lanthionine synthetase</fullName>
    </recommendedName>
</protein>
<keyword evidence="1" id="KW-0479">Metal-binding</keyword>
<keyword evidence="3" id="KW-1185">Reference proteome</keyword>
<organism evidence="2 3">
    <name type="scientific">Streptomyces alanosinicus</name>
    <dbReference type="NCBI Taxonomy" id="68171"/>
    <lineage>
        <taxon>Bacteria</taxon>
        <taxon>Bacillati</taxon>
        <taxon>Actinomycetota</taxon>
        <taxon>Actinomycetes</taxon>
        <taxon>Kitasatosporales</taxon>
        <taxon>Streptomycetaceae</taxon>
        <taxon>Streptomyces</taxon>
    </lineage>
</organism>
<dbReference type="SUPFAM" id="SSF158745">
    <property type="entry name" value="LanC-like"/>
    <property type="match status" value="1"/>
</dbReference>
<evidence type="ECO:0000256" key="1">
    <source>
        <dbReference type="PIRSR" id="PIRSR607822-1"/>
    </source>
</evidence>
<dbReference type="InterPro" id="IPR033889">
    <property type="entry name" value="LanC"/>
</dbReference>
<accession>A0A919D7W8</accession>
<sequence>MRLRAPGLLGGLDGLSFAAHALGHSTTVDTDPYRVLDLSSGLTGRGAVLLDRTQEETGVERLTAVLTELGPRVGELPRESAGMAHGPAGPLALLSLAWSAGIEVLGQVTAIHRAVERILELRRDDAWGPDWRVPASWCHGSPGIARALWLAGTALDDARLRELAGETVLAALRRPPALRRIDGRVGLCHGLAGLLLITLRFAQDTADPAFRPAAHDVAGRLLDRYSASEPTTPGLLDGAAGVLLAVLSATTPVPPAWDRALLLS</sequence>
<keyword evidence="1" id="KW-0862">Zinc</keyword>
<dbReference type="Proteomes" id="UP000655443">
    <property type="component" value="Unassembled WGS sequence"/>
</dbReference>
<reference evidence="2" key="2">
    <citation type="submission" date="2020-09" db="EMBL/GenBank/DDBJ databases">
        <authorList>
            <person name="Sun Q."/>
            <person name="Ohkuma M."/>
        </authorList>
    </citation>
    <scope>NUCLEOTIDE SEQUENCE</scope>
    <source>
        <strain evidence="2">JCM 4714</strain>
    </source>
</reference>
<dbReference type="EMBL" id="BMVG01000063">
    <property type="protein sequence ID" value="GHE15468.1"/>
    <property type="molecule type" value="Genomic_DNA"/>
</dbReference>
<gene>
    <name evidence="2" type="ORF">GCM10010339_90290</name>
</gene>
<evidence type="ECO:0008006" key="4">
    <source>
        <dbReference type="Google" id="ProtNLM"/>
    </source>
</evidence>
<feature type="binding site" evidence="1">
    <location>
        <position position="138"/>
    </location>
    <ligand>
        <name>Zn(2+)</name>
        <dbReference type="ChEBI" id="CHEBI:29105"/>
    </ligand>
</feature>